<name>A0ABX7C432_9HYPH</name>
<dbReference type="PANTHER" id="PTHR15394:SF3">
    <property type="entry name" value="SERINE HYDROLASE RBBP9"/>
    <property type="match status" value="1"/>
</dbReference>
<dbReference type="Gene3D" id="3.40.50.1820">
    <property type="entry name" value="alpha/beta hydrolase"/>
    <property type="match status" value="1"/>
</dbReference>
<dbReference type="PANTHER" id="PTHR15394">
    <property type="entry name" value="SERINE HYDROLASE RBBP9"/>
    <property type="match status" value="1"/>
</dbReference>
<proteinExistence type="predicted"/>
<dbReference type="GO" id="GO:0016787">
    <property type="term" value="F:hydrolase activity"/>
    <property type="evidence" value="ECO:0007669"/>
    <property type="project" value="UniProtKB-KW"/>
</dbReference>
<evidence type="ECO:0000313" key="1">
    <source>
        <dbReference type="EMBL" id="QQR38971.1"/>
    </source>
</evidence>
<keyword evidence="1" id="KW-0378">Hydrolase</keyword>
<dbReference type="RefSeq" id="WP_201632258.1">
    <property type="nucleotide sequence ID" value="NZ_CP068046.1"/>
</dbReference>
<dbReference type="InterPro" id="IPR029058">
    <property type="entry name" value="AB_hydrolase_fold"/>
</dbReference>
<dbReference type="Pfam" id="PF06821">
    <property type="entry name" value="Ser_hydrolase"/>
    <property type="match status" value="1"/>
</dbReference>
<accession>A0ABX7C432</accession>
<keyword evidence="2" id="KW-1185">Reference proteome</keyword>
<dbReference type="Proteomes" id="UP000595857">
    <property type="component" value="Chromosome"/>
</dbReference>
<gene>
    <name evidence="1" type="ORF">JI748_14660</name>
</gene>
<organism evidence="1 2">
    <name type="scientific">Devosia rhizoryzae</name>
    <dbReference type="NCBI Taxonomy" id="2774137"/>
    <lineage>
        <taxon>Bacteria</taxon>
        <taxon>Pseudomonadati</taxon>
        <taxon>Pseudomonadota</taxon>
        <taxon>Alphaproteobacteria</taxon>
        <taxon>Hyphomicrobiales</taxon>
        <taxon>Devosiaceae</taxon>
        <taxon>Devosia</taxon>
    </lineage>
</organism>
<protein>
    <submittedName>
        <fullName evidence="1">Alpha/beta hydrolase</fullName>
    </submittedName>
</protein>
<dbReference type="InterPro" id="IPR010662">
    <property type="entry name" value="RBBP9/YdeN"/>
</dbReference>
<evidence type="ECO:0000313" key="2">
    <source>
        <dbReference type="Proteomes" id="UP000595857"/>
    </source>
</evidence>
<dbReference type="EMBL" id="CP068046">
    <property type="protein sequence ID" value="QQR38971.1"/>
    <property type="molecule type" value="Genomic_DNA"/>
</dbReference>
<dbReference type="SUPFAM" id="SSF53474">
    <property type="entry name" value="alpha/beta-Hydrolases"/>
    <property type="match status" value="1"/>
</dbReference>
<reference evidence="1 2" key="1">
    <citation type="submission" date="2021-01" db="EMBL/GenBank/DDBJ databases">
        <title>Genome seq and assembly of Devosia sp. LEGU1.</title>
        <authorList>
            <person name="Chhetri G."/>
        </authorList>
    </citation>
    <scope>NUCLEOTIDE SEQUENCE [LARGE SCALE GENOMIC DNA]</scope>
    <source>
        <strain evidence="1 2">LEGU1</strain>
    </source>
</reference>
<sequence>MSWRNKEMVMATILFIHSAGAQGLGEGSSRFLANLRATMPAGWTLLAPPMPEPDAPSAAPWIAATAEALASVEGEFVTLGHSLGGSTLLQALARHGNPPGLLGVVLLAVPFWSAADWNVAEFALDRGDIQNLANVGRVILLQGSADEVVPADHAQHHADILPRVEIQSLQGADHEAADAAAAVLQAVHDLVSAKL</sequence>